<gene>
    <name evidence="2" type="ORF">N7494_010830</name>
</gene>
<evidence type="ECO:0000313" key="3">
    <source>
        <dbReference type="Proteomes" id="UP001220324"/>
    </source>
</evidence>
<protein>
    <submittedName>
        <fullName evidence="2">Uncharacterized protein</fullName>
    </submittedName>
</protein>
<dbReference type="AlphaFoldDB" id="A0AAD6GA73"/>
<comment type="caution">
    <text evidence="2">The sequence shown here is derived from an EMBL/GenBank/DDBJ whole genome shotgun (WGS) entry which is preliminary data.</text>
</comment>
<accession>A0AAD6GA73</accession>
<keyword evidence="3" id="KW-1185">Reference proteome</keyword>
<dbReference type="EMBL" id="JAQIZZ010000008">
    <property type="protein sequence ID" value="KAJ5524180.1"/>
    <property type="molecule type" value="Genomic_DNA"/>
</dbReference>
<proteinExistence type="predicted"/>
<dbReference type="Proteomes" id="UP001220324">
    <property type="component" value="Unassembled WGS sequence"/>
</dbReference>
<sequence>MLGKLILSVGLFLAGVQAQQAANCDYLSLKCGSALLGAPYNYTTAQLVAAVNDTASIPIITVAQLSETLFHCTDILGAITGNAYCFAGCDTKAGVRNDQCIV</sequence>
<feature type="chain" id="PRO_5041909612" evidence="1">
    <location>
        <begin position="19"/>
        <end position="102"/>
    </location>
</feature>
<evidence type="ECO:0000313" key="2">
    <source>
        <dbReference type="EMBL" id="KAJ5524180.1"/>
    </source>
</evidence>
<reference evidence="2 3" key="1">
    <citation type="journal article" date="2023" name="IMA Fungus">
        <title>Comparative genomic study of the Penicillium genus elucidates a diverse pangenome and 15 lateral gene transfer events.</title>
        <authorList>
            <person name="Petersen C."/>
            <person name="Sorensen T."/>
            <person name="Nielsen M.R."/>
            <person name="Sondergaard T.E."/>
            <person name="Sorensen J.L."/>
            <person name="Fitzpatrick D.A."/>
            <person name="Frisvad J.C."/>
            <person name="Nielsen K.L."/>
        </authorList>
    </citation>
    <scope>NUCLEOTIDE SEQUENCE [LARGE SCALE GENOMIC DNA]</scope>
    <source>
        <strain evidence="2 3">IBT 35679</strain>
    </source>
</reference>
<keyword evidence="1" id="KW-0732">Signal</keyword>
<feature type="signal peptide" evidence="1">
    <location>
        <begin position="1"/>
        <end position="18"/>
    </location>
</feature>
<name>A0AAD6GA73_9EURO</name>
<evidence type="ECO:0000256" key="1">
    <source>
        <dbReference type="SAM" id="SignalP"/>
    </source>
</evidence>
<organism evidence="2 3">
    <name type="scientific">Penicillium frequentans</name>
    <dbReference type="NCBI Taxonomy" id="3151616"/>
    <lineage>
        <taxon>Eukaryota</taxon>
        <taxon>Fungi</taxon>
        <taxon>Dikarya</taxon>
        <taxon>Ascomycota</taxon>
        <taxon>Pezizomycotina</taxon>
        <taxon>Eurotiomycetes</taxon>
        <taxon>Eurotiomycetidae</taxon>
        <taxon>Eurotiales</taxon>
        <taxon>Aspergillaceae</taxon>
        <taxon>Penicillium</taxon>
    </lineage>
</organism>